<dbReference type="AlphaFoldDB" id="A0A7Y0XAL1"/>
<feature type="non-terminal residue" evidence="8">
    <location>
        <position position="1"/>
    </location>
</feature>
<reference evidence="8 9" key="1">
    <citation type="submission" date="2020-04" db="EMBL/GenBank/DDBJ databases">
        <title>Whole-genome sequencing of Vibrio spp. from China reveals different genetic environments of blaCTX-M-14 among diverse lineages.</title>
        <authorList>
            <person name="Zheng Z."/>
            <person name="Ye L."/>
            <person name="Chen S."/>
        </authorList>
    </citation>
    <scope>NUCLEOTIDE SEQUENCE [LARGE SCALE GENOMIC DNA]</scope>
    <source>
        <strain evidence="8 9">Vb0551</strain>
    </source>
</reference>
<dbReference type="GO" id="GO:0004519">
    <property type="term" value="F:endonuclease activity"/>
    <property type="evidence" value="ECO:0007669"/>
    <property type="project" value="UniProtKB-KW"/>
</dbReference>
<comment type="function">
    <text evidence="1">Possible endonuclease which induces a single-strand cut and initiates DNA replication.</text>
</comment>
<dbReference type="GO" id="GO:0016787">
    <property type="term" value="F:hydrolase activity"/>
    <property type="evidence" value="ECO:0007669"/>
    <property type="project" value="UniProtKB-KW"/>
</dbReference>
<evidence type="ECO:0000259" key="7">
    <source>
        <dbReference type="Pfam" id="PF05840"/>
    </source>
</evidence>
<evidence type="ECO:0000256" key="4">
    <source>
        <dbReference type="ARBA" id="ARBA00022722"/>
    </source>
</evidence>
<organism evidence="8 9">
    <name type="scientific">Vibrio parahaemolyticus</name>
    <dbReference type="NCBI Taxonomy" id="670"/>
    <lineage>
        <taxon>Bacteria</taxon>
        <taxon>Pseudomonadati</taxon>
        <taxon>Pseudomonadota</taxon>
        <taxon>Gammaproteobacteria</taxon>
        <taxon>Vibrionales</taxon>
        <taxon>Vibrionaceae</taxon>
        <taxon>Vibrio</taxon>
    </lineage>
</organism>
<evidence type="ECO:0000313" key="9">
    <source>
        <dbReference type="Proteomes" id="UP000518904"/>
    </source>
</evidence>
<comment type="similarity">
    <text evidence="2">Belongs to the phage GPA family.</text>
</comment>
<proteinExistence type="inferred from homology"/>
<evidence type="ECO:0000313" key="8">
    <source>
        <dbReference type="EMBL" id="NMU81743.1"/>
    </source>
</evidence>
<evidence type="ECO:0000256" key="2">
    <source>
        <dbReference type="ARBA" id="ARBA00009260"/>
    </source>
</evidence>
<evidence type="ECO:0000256" key="1">
    <source>
        <dbReference type="ARBA" id="ARBA00003293"/>
    </source>
</evidence>
<feature type="non-terminal residue" evidence="8">
    <location>
        <position position="91"/>
    </location>
</feature>
<evidence type="ECO:0000256" key="6">
    <source>
        <dbReference type="ARBA" id="ARBA00022801"/>
    </source>
</evidence>
<dbReference type="InterPro" id="IPR008766">
    <property type="entry name" value="Replication_gene_A-like"/>
</dbReference>
<protein>
    <submittedName>
        <fullName evidence="8">Replication endonuclease</fullName>
    </submittedName>
</protein>
<evidence type="ECO:0000256" key="5">
    <source>
        <dbReference type="ARBA" id="ARBA00022759"/>
    </source>
</evidence>
<feature type="domain" description="Replication gene A protein-like" evidence="7">
    <location>
        <begin position="2"/>
        <end position="91"/>
    </location>
</feature>
<keyword evidence="4" id="KW-0540">Nuclease</keyword>
<dbReference type="Pfam" id="PF05840">
    <property type="entry name" value="Phage_GPA"/>
    <property type="match status" value="1"/>
</dbReference>
<sequence length="91" mass="10164">SAKSVSNAKIRRAEMFVRLRGFEEIAQESNHDAVFFTVTAPSRFHSVSKGDINPKWLEAGKPDAKAAHAYLMGVWANLRKSIDKSKIKVYG</sequence>
<keyword evidence="6" id="KW-0378">Hydrolase</keyword>
<dbReference type="EMBL" id="JABCLB010000309">
    <property type="protein sequence ID" value="NMU81743.1"/>
    <property type="molecule type" value="Genomic_DNA"/>
</dbReference>
<keyword evidence="3" id="KW-0235">DNA replication</keyword>
<gene>
    <name evidence="8" type="ORF">HKB16_02495</name>
</gene>
<dbReference type="GO" id="GO:0006260">
    <property type="term" value="P:DNA replication"/>
    <property type="evidence" value="ECO:0007669"/>
    <property type="project" value="UniProtKB-KW"/>
</dbReference>
<accession>A0A7Y0XAL1</accession>
<keyword evidence="5 8" id="KW-0255">Endonuclease</keyword>
<evidence type="ECO:0000256" key="3">
    <source>
        <dbReference type="ARBA" id="ARBA00022705"/>
    </source>
</evidence>
<dbReference type="Proteomes" id="UP000518904">
    <property type="component" value="Unassembled WGS sequence"/>
</dbReference>
<name>A0A7Y0XAL1_VIBPH</name>
<comment type="caution">
    <text evidence="8">The sequence shown here is derived from an EMBL/GenBank/DDBJ whole genome shotgun (WGS) entry which is preliminary data.</text>
</comment>